<reference evidence="4" key="1">
    <citation type="submission" date="2019-08" db="EMBL/GenBank/DDBJ databases">
        <title>Reference gene set and small RNA set construction with multiple tissues from Davidia involucrata Baill.</title>
        <authorList>
            <person name="Yang H."/>
            <person name="Zhou C."/>
            <person name="Li G."/>
            <person name="Wang J."/>
            <person name="Gao P."/>
            <person name="Wang M."/>
            <person name="Wang R."/>
            <person name="Zhao Y."/>
        </authorList>
    </citation>
    <scope>NUCLEOTIDE SEQUENCE</scope>
    <source>
        <tissue evidence="4">Mixed with DoveR01_LX</tissue>
    </source>
</reference>
<evidence type="ECO:0000259" key="3">
    <source>
        <dbReference type="Pfam" id="PF10058"/>
    </source>
</evidence>
<dbReference type="GO" id="GO:0071782">
    <property type="term" value="C:endoplasmic reticulum tubular network"/>
    <property type="evidence" value="ECO:0007669"/>
    <property type="project" value="TreeGrafter"/>
</dbReference>
<dbReference type="EMBL" id="GHES01003805">
    <property type="protein sequence ID" value="MPA34364.1"/>
    <property type="molecule type" value="Transcribed_RNA"/>
</dbReference>
<keyword evidence="2" id="KW-1133">Transmembrane helix</keyword>
<feature type="compositionally biased region" description="Low complexity" evidence="1">
    <location>
        <begin position="239"/>
        <end position="249"/>
    </location>
</feature>
<feature type="transmembrane region" description="Helical" evidence="2">
    <location>
        <begin position="80"/>
        <end position="101"/>
    </location>
</feature>
<evidence type="ECO:0000313" key="4">
    <source>
        <dbReference type="EMBL" id="MPA34364.1"/>
    </source>
</evidence>
<feature type="transmembrane region" description="Helical" evidence="2">
    <location>
        <begin position="121"/>
        <end position="141"/>
    </location>
</feature>
<dbReference type="InterPro" id="IPR040115">
    <property type="entry name" value="Lnp"/>
</dbReference>
<keyword evidence="2" id="KW-0812">Transmembrane</keyword>
<dbReference type="PANTHER" id="PTHR22166:SF12">
    <property type="entry name" value="ENDOPLASMIC RETICULUM JUNCTION FORMATION PROTEIN LUNAPARK"/>
    <property type="match status" value="1"/>
</dbReference>
<organism evidence="4">
    <name type="scientific">Davidia involucrata</name>
    <name type="common">Dove tree</name>
    <dbReference type="NCBI Taxonomy" id="16924"/>
    <lineage>
        <taxon>Eukaryota</taxon>
        <taxon>Viridiplantae</taxon>
        <taxon>Streptophyta</taxon>
        <taxon>Embryophyta</taxon>
        <taxon>Tracheophyta</taxon>
        <taxon>Spermatophyta</taxon>
        <taxon>Magnoliopsida</taxon>
        <taxon>eudicotyledons</taxon>
        <taxon>Gunneridae</taxon>
        <taxon>Pentapetalae</taxon>
        <taxon>asterids</taxon>
        <taxon>Cornales</taxon>
        <taxon>Nyssaceae</taxon>
        <taxon>Davidia</taxon>
    </lineage>
</organism>
<sequence length="407" mass="45149">MGGEIIEDQGVGESLDVPAIQKKDGGAIMKSKKRGLMSRIWNGLFRIHSDDFEKRLQHISKEEAAVLARMKKRSQNWRRMARHLIVFSVIFEVIAVGSAIMTTKSLDINWKVRAFRVLPMFLLPCLASITYSALVSFIMMCDRKDQKTLERLRAERQAKIDELKEKTNYYTTQQLIEKYDPDPAAKAAAATVLALKFGANSGLKVYVGDEFKLPAPAGKGNDVEFMQSSGLRNRKQLHTRSSSTGSTSLHHSDEEMFHHTGTEGPKTSKRNQLVVDHHHYPGSTTHDRGWIAQIAALLVGEDPTQSYALICANCHMHNGLAMKEDFPYITYYCPHCNALNRSKQLEECVPDSNSPNLSTSTTVGDVKTINNASGSVNDMIPSSSNLVAAIVETTEESEIVESAGPAH</sequence>
<dbReference type="Pfam" id="PF10058">
    <property type="entry name" value="Zn_ribbon_10"/>
    <property type="match status" value="1"/>
</dbReference>
<evidence type="ECO:0000256" key="2">
    <source>
        <dbReference type="SAM" id="Phobius"/>
    </source>
</evidence>
<dbReference type="PANTHER" id="PTHR22166">
    <property type="entry name" value="ENDOPLASMIC RETICULUM JUNCTION FORMATION PROTEIN LUNAPARK"/>
    <property type="match status" value="1"/>
</dbReference>
<feature type="domain" description="Lunapark zinc ribbon" evidence="3">
    <location>
        <begin position="290"/>
        <end position="340"/>
    </location>
</feature>
<dbReference type="InterPro" id="IPR019273">
    <property type="entry name" value="Lunapark_Znf"/>
</dbReference>
<gene>
    <name evidence="4" type="ORF">Din_003805</name>
</gene>
<dbReference type="AlphaFoldDB" id="A0A5B6YRB8"/>
<evidence type="ECO:0000256" key="1">
    <source>
        <dbReference type="SAM" id="MobiDB-lite"/>
    </source>
</evidence>
<name>A0A5B6YRB8_DAVIN</name>
<feature type="compositionally biased region" description="Basic and acidic residues" evidence="1">
    <location>
        <begin position="250"/>
        <end position="261"/>
    </location>
</feature>
<accession>A0A5B6YRB8</accession>
<keyword evidence="2" id="KW-0472">Membrane</keyword>
<proteinExistence type="predicted"/>
<protein>
    <recommendedName>
        <fullName evidence="3">Lunapark zinc ribbon domain-containing protein</fullName>
    </recommendedName>
</protein>
<feature type="region of interest" description="Disordered" evidence="1">
    <location>
        <begin position="231"/>
        <end position="269"/>
    </location>
</feature>
<dbReference type="GO" id="GO:0071786">
    <property type="term" value="P:endoplasmic reticulum tubular network organization"/>
    <property type="evidence" value="ECO:0007669"/>
    <property type="project" value="InterPro"/>
</dbReference>